<dbReference type="PANTHER" id="PTHR40255">
    <property type="entry name" value="UPF0093 MEMBRANE PROTEIN SLR1790"/>
    <property type="match status" value="1"/>
</dbReference>
<dbReference type="Proteomes" id="UP000305887">
    <property type="component" value="Unassembled WGS sequence"/>
</dbReference>
<keyword evidence="17" id="KW-1185">Reference proteome</keyword>
<dbReference type="EC" id="1.3.99.-" evidence="14"/>
<comment type="cofactor">
    <cofactor evidence="14">
        <name>heme b</name>
        <dbReference type="ChEBI" id="CHEBI:60344"/>
    </cofactor>
    <text evidence="14">Binds 1 heme b (iron(II)-protoporphyrin IX) group per subunit.</text>
</comment>
<reference evidence="16 17" key="1">
    <citation type="submission" date="2019-06" db="EMBL/GenBank/DDBJ databases">
        <title>YIM 131921 draft genome.</title>
        <authorList>
            <person name="Jiang L."/>
        </authorList>
    </citation>
    <scope>NUCLEOTIDE SEQUENCE [LARGE SCALE GENOMIC DNA]</scope>
    <source>
        <strain evidence="16 17">YIM 131921</strain>
    </source>
</reference>
<keyword evidence="11 14" id="KW-0408">Iron</keyword>
<dbReference type="AlphaFoldDB" id="A0A5C4MUU7"/>
<sequence length="135" mass="14742">MIYILTVTLHLVAMVLWMAPMIAVPAILMRYGSHVPKAETLDRLRGAFRGLATPGLVLTWLLGIANAVQGGWFDDGWLHVKLVFVLALSALHGVALGRLRRLEPGGAIPGILRALPWLVLALVFGAILMAEWKPF</sequence>
<dbReference type="InterPro" id="IPR005265">
    <property type="entry name" value="HemJ-like"/>
</dbReference>
<comment type="pathway">
    <text evidence="2 14">Porphyrin-containing compound metabolism; protoporphyrin-IX biosynthesis; protoporphyrin-IX from protoporphyrinogen-IX: step 1/1.</text>
</comment>
<protein>
    <recommendedName>
        <fullName evidence="4 14">Protoporphyrinogen IX oxidase</fullName>
        <ecNumber evidence="14">1.3.99.-</ecNumber>
    </recommendedName>
</protein>
<dbReference type="Pfam" id="PF03653">
    <property type="entry name" value="UPF0093"/>
    <property type="match status" value="1"/>
</dbReference>
<comment type="catalytic activity">
    <reaction evidence="13 14">
        <text>protoporphyrinogen IX + 3 A = protoporphyrin IX + 3 AH2</text>
        <dbReference type="Rhea" id="RHEA:62000"/>
        <dbReference type="ChEBI" id="CHEBI:13193"/>
        <dbReference type="ChEBI" id="CHEBI:17499"/>
        <dbReference type="ChEBI" id="CHEBI:57306"/>
        <dbReference type="ChEBI" id="CHEBI:57307"/>
    </reaction>
</comment>
<feature type="transmembrane region" description="Helical" evidence="15">
    <location>
        <begin position="6"/>
        <end position="29"/>
    </location>
</feature>
<dbReference type="EMBL" id="VDFU01000012">
    <property type="protein sequence ID" value="TNC49376.1"/>
    <property type="molecule type" value="Genomic_DNA"/>
</dbReference>
<keyword evidence="8 14" id="KW-0479">Metal-binding</keyword>
<comment type="subcellular location">
    <subcellularLocation>
        <location evidence="1">Cell membrane</location>
        <topology evidence="1">Multi-pass membrane protein</topology>
    </subcellularLocation>
</comment>
<keyword evidence="10" id="KW-0560">Oxidoreductase</keyword>
<comment type="similarity">
    <text evidence="3 14">Belongs to the HemJ family.</text>
</comment>
<evidence type="ECO:0000313" key="17">
    <source>
        <dbReference type="Proteomes" id="UP000305887"/>
    </source>
</evidence>
<dbReference type="GO" id="GO:0046872">
    <property type="term" value="F:metal ion binding"/>
    <property type="evidence" value="ECO:0007669"/>
    <property type="project" value="UniProtKB-UniRule"/>
</dbReference>
<dbReference type="OrthoDB" id="8367737at2"/>
<dbReference type="GO" id="GO:0006782">
    <property type="term" value="P:protoporphyrinogen IX biosynthetic process"/>
    <property type="evidence" value="ECO:0007669"/>
    <property type="project" value="UniProtKB-UniRule"/>
</dbReference>
<feature type="transmembrane region" description="Helical" evidence="15">
    <location>
        <begin position="111"/>
        <end position="130"/>
    </location>
</feature>
<evidence type="ECO:0000256" key="10">
    <source>
        <dbReference type="ARBA" id="ARBA00023002"/>
    </source>
</evidence>
<dbReference type="UniPathway" id="UPA00251">
    <property type="reaction ID" value="UER00324"/>
</dbReference>
<keyword evidence="9 15" id="KW-1133">Transmembrane helix</keyword>
<evidence type="ECO:0000256" key="5">
    <source>
        <dbReference type="ARBA" id="ARBA00022475"/>
    </source>
</evidence>
<evidence type="ECO:0000256" key="4">
    <source>
        <dbReference type="ARBA" id="ARBA00017504"/>
    </source>
</evidence>
<gene>
    <name evidence="16" type="ORF">FHG66_11650</name>
</gene>
<evidence type="ECO:0000256" key="7">
    <source>
        <dbReference type="ARBA" id="ARBA00022692"/>
    </source>
</evidence>
<evidence type="ECO:0000256" key="15">
    <source>
        <dbReference type="SAM" id="Phobius"/>
    </source>
</evidence>
<keyword evidence="12 14" id="KW-0472">Membrane</keyword>
<keyword evidence="7 15" id="KW-0812">Transmembrane</keyword>
<proteinExistence type="inferred from homology"/>
<comment type="caution">
    <text evidence="16">The sequence shown here is derived from an EMBL/GenBank/DDBJ whole genome shotgun (WGS) entry which is preliminary data.</text>
</comment>
<evidence type="ECO:0000256" key="9">
    <source>
        <dbReference type="ARBA" id="ARBA00022989"/>
    </source>
</evidence>
<name>A0A5C4MUU7_9RHOB</name>
<evidence type="ECO:0000256" key="2">
    <source>
        <dbReference type="ARBA" id="ARBA00005073"/>
    </source>
</evidence>
<feature type="transmembrane region" description="Helical" evidence="15">
    <location>
        <begin position="78"/>
        <end position="99"/>
    </location>
</feature>
<dbReference type="PIRSF" id="PIRSF004638">
    <property type="entry name" value="UCP004638"/>
    <property type="match status" value="1"/>
</dbReference>
<evidence type="ECO:0000256" key="8">
    <source>
        <dbReference type="ARBA" id="ARBA00022723"/>
    </source>
</evidence>
<evidence type="ECO:0000256" key="1">
    <source>
        <dbReference type="ARBA" id="ARBA00004651"/>
    </source>
</evidence>
<evidence type="ECO:0000313" key="16">
    <source>
        <dbReference type="EMBL" id="TNC49376.1"/>
    </source>
</evidence>
<dbReference type="PANTHER" id="PTHR40255:SF1">
    <property type="entry name" value="PROTOPORPHYRINOGEN IX OXIDASE"/>
    <property type="match status" value="1"/>
</dbReference>
<evidence type="ECO:0000256" key="6">
    <source>
        <dbReference type="ARBA" id="ARBA00022617"/>
    </source>
</evidence>
<evidence type="ECO:0000256" key="12">
    <source>
        <dbReference type="ARBA" id="ARBA00023136"/>
    </source>
</evidence>
<evidence type="ECO:0000256" key="3">
    <source>
        <dbReference type="ARBA" id="ARBA00006501"/>
    </source>
</evidence>
<evidence type="ECO:0000256" key="14">
    <source>
        <dbReference type="PIRNR" id="PIRNR004638"/>
    </source>
</evidence>
<keyword evidence="6 14" id="KW-0349">Heme</keyword>
<feature type="transmembrane region" description="Helical" evidence="15">
    <location>
        <begin position="50"/>
        <end position="72"/>
    </location>
</feature>
<organism evidence="16 17">
    <name type="scientific">Rubellimicrobium rubrum</name>
    <dbReference type="NCBI Taxonomy" id="2585369"/>
    <lineage>
        <taxon>Bacteria</taxon>
        <taxon>Pseudomonadati</taxon>
        <taxon>Pseudomonadota</taxon>
        <taxon>Alphaproteobacteria</taxon>
        <taxon>Rhodobacterales</taxon>
        <taxon>Roseobacteraceae</taxon>
        <taxon>Rubellimicrobium</taxon>
    </lineage>
</organism>
<dbReference type="GO" id="GO:0070818">
    <property type="term" value="F:protoporphyrinogen oxidase activity"/>
    <property type="evidence" value="ECO:0007669"/>
    <property type="project" value="UniProtKB-UniRule"/>
</dbReference>
<accession>A0A5C4MUU7</accession>
<keyword evidence="5 14" id="KW-1003">Cell membrane</keyword>
<dbReference type="GO" id="GO:0005886">
    <property type="term" value="C:plasma membrane"/>
    <property type="evidence" value="ECO:0007669"/>
    <property type="project" value="UniProtKB-SubCell"/>
</dbReference>
<comment type="function">
    <text evidence="14">Catalyzes the oxidation of protoporphyrinogen IX to protoporphyrin IX.</text>
</comment>
<evidence type="ECO:0000256" key="11">
    <source>
        <dbReference type="ARBA" id="ARBA00023004"/>
    </source>
</evidence>
<evidence type="ECO:0000256" key="13">
    <source>
        <dbReference type="ARBA" id="ARBA00048390"/>
    </source>
</evidence>
<dbReference type="RefSeq" id="WP_139076922.1">
    <property type="nucleotide sequence ID" value="NZ_VDFU01000012.1"/>
</dbReference>